<comment type="catalytic activity">
    <reaction evidence="9 10">
        <text>XTP + H2O = XMP + diphosphate + H(+)</text>
        <dbReference type="Rhea" id="RHEA:28610"/>
        <dbReference type="ChEBI" id="CHEBI:15377"/>
        <dbReference type="ChEBI" id="CHEBI:15378"/>
        <dbReference type="ChEBI" id="CHEBI:33019"/>
        <dbReference type="ChEBI" id="CHEBI:57464"/>
        <dbReference type="ChEBI" id="CHEBI:61314"/>
        <dbReference type="EC" id="3.6.1.66"/>
    </reaction>
</comment>
<comment type="subunit">
    <text evidence="2 10">Homodimer.</text>
</comment>
<dbReference type="PANTHER" id="PTHR11067:SF9">
    <property type="entry name" value="INOSINE TRIPHOSPHATE PYROPHOSPHATASE"/>
    <property type="match status" value="1"/>
</dbReference>
<evidence type="ECO:0000256" key="11">
    <source>
        <dbReference type="RuleBase" id="RU003781"/>
    </source>
</evidence>
<feature type="binding site" evidence="10">
    <location>
        <position position="172"/>
    </location>
    <ligand>
        <name>substrate</name>
    </ligand>
</feature>
<evidence type="ECO:0000256" key="6">
    <source>
        <dbReference type="ARBA" id="ARBA00022842"/>
    </source>
</evidence>
<dbReference type="InterPro" id="IPR020922">
    <property type="entry name" value="dITP/XTP_pyrophosphatase"/>
</dbReference>
<dbReference type="GO" id="GO:0046872">
    <property type="term" value="F:metal ion binding"/>
    <property type="evidence" value="ECO:0007669"/>
    <property type="project" value="UniProtKB-KW"/>
</dbReference>
<feature type="binding site" evidence="10">
    <location>
        <position position="37"/>
    </location>
    <ligand>
        <name>Mg(2+)</name>
        <dbReference type="ChEBI" id="CHEBI:18420"/>
    </ligand>
</feature>
<dbReference type="GO" id="GO:0035870">
    <property type="term" value="F:dITP diphosphatase activity"/>
    <property type="evidence" value="ECO:0007669"/>
    <property type="project" value="UniProtKB-UniRule"/>
</dbReference>
<feature type="active site" description="Proton acceptor" evidence="10">
    <location>
        <position position="66"/>
    </location>
</feature>
<dbReference type="GO" id="GO:0017111">
    <property type="term" value="F:ribonucleoside triphosphate phosphatase activity"/>
    <property type="evidence" value="ECO:0007669"/>
    <property type="project" value="InterPro"/>
</dbReference>
<keyword evidence="7 10" id="KW-0546">Nucleotide metabolism</keyword>
<evidence type="ECO:0000256" key="8">
    <source>
        <dbReference type="ARBA" id="ARBA00051875"/>
    </source>
</evidence>
<dbReference type="GO" id="GO:0009146">
    <property type="term" value="P:purine nucleoside triphosphate catabolic process"/>
    <property type="evidence" value="ECO:0007669"/>
    <property type="project" value="UniProtKB-UniRule"/>
</dbReference>
<keyword evidence="6 10" id="KW-0460">Magnesium</keyword>
<feature type="binding site" evidence="10">
    <location>
        <begin position="177"/>
        <end position="178"/>
    </location>
    <ligand>
        <name>substrate</name>
    </ligand>
</feature>
<dbReference type="InterPro" id="IPR029001">
    <property type="entry name" value="ITPase-like_fam"/>
</dbReference>
<evidence type="ECO:0000256" key="3">
    <source>
        <dbReference type="ARBA" id="ARBA00022723"/>
    </source>
</evidence>
<dbReference type="FunFam" id="3.90.950.10:FF:000001">
    <property type="entry name" value="dITP/XTP pyrophosphatase"/>
    <property type="match status" value="1"/>
</dbReference>
<dbReference type="GO" id="GO:0005829">
    <property type="term" value="C:cytosol"/>
    <property type="evidence" value="ECO:0007669"/>
    <property type="project" value="TreeGrafter"/>
</dbReference>
<keyword evidence="13" id="KW-1185">Reference proteome</keyword>
<evidence type="ECO:0000256" key="5">
    <source>
        <dbReference type="ARBA" id="ARBA00022801"/>
    </source>
</evidence>
<dbReference type="InterPro" id="IPR002637">
    <property type="entry name" value="RdgB/HAM1"/>
</dbReference>
<dbReference type="EC" id="3.6.1.66" evidence="10"/>
<comment type="cofactor">
    <cofactor evidence="10">
        <name>Mg(2+)</name>
        <dbReference type="ChEBI" id="CHEBI:18420"/>
    </cofactor>
    <text evidence="10">Binds 1 Mg(2+) ion per subunit.</text>
</comment>
<dbReference type="PANTHER" id="PTHR11067">
    <property type="entry name" value="INOSINE TRIPHOSPHATE PYROPHOSPHATASE/HAM1 PROTEIN"/>
    <property type="match status" value="1"/>
</dbReference>
<feature type="binding site" evidence="10">
    <location>
        <begin position="149"/>
        <end position="152"/>
    </location>
    <ligand>
        <name>substrate</name>
    </ligand>
</feature>
<protein>
    <recommendedName>
        <fullName evidence="10">dITP/XTP pyrophosphatase</fullName>
        <ecNumber evidence="10">3.6.1.66</ecNumber>
    </recommendedName>
    <alternativeName>
        <fullName evidence="10">Non-canonical purine NTP pyrophosphatase</fullName>
    </alternativeName>
    <alternativeName>
        <fullName evidence="10">Non-standard purine NTP pyrophosphatase</fullName>
    </alternativeName>
    <alternativeName>
        <fullName evidence="10">Nucleoside-triphosphate diphosphatase</fullName>
    </alternativeName>
    <alternativeName>
        <fullName evidence="10">Nucleoside-triphosphate pyrophosphatase</fullName>
        <shortName evidence="10">NTPase</shortName>
    </alternativeName>
</protein>
<dbReference type="HAMAP" id="MF_01405">
    <property type="entry name" value="Non_canon_purine_NTPase"/>
    <property type="match status" value="1"/>
</dbReference>
<dbReference type="GO" id="GO:0036222">
    <property type="term" value="F:XTP diphosphatase activity"/>
    <property type="evidence" value="ECO:0007669"/>
    <property type="project" value="UniProtKB-UniRule"/>
</dbReference>
<keyword evidence="3 10" id="KW-0479">Metal-binding</keyword>
<dbReference type="AlphaFoldDB" id="A0A1M5MT67"/>
<evidence type="ECO:0000256" key="2">
    <source>
        <dbReference type="ARBA" id="ARBA00011738"/>
    </source>
</evidence>
<sequence>MATRNQKKKKELQEILSDLDVQVITLEEIEKEVPEIEEDGTTFEANAVKKASITAALTGYICLADDSGLVVDALDGKPGVYSARFAGEGATDEQNNRKLLQLLKGIPEERRTARFVCVIAICTPEGETFTVRGECEGRIAFYPRGEKGFGYDPLFIPCGYQVTFAELSGEEKSRISHRGKALLQAVPIIKELISRDG</sequence>
<dbReference type="EMBL" id="FQWY01000013">
    <property type="protein sequence ID" value="SHG80431.1"/>
    <property type="molecule type" value="Genomic_DNA"/>
</dbReference>
<dbReference type="STRING" id="1123382.SAMN02745221_01006"/>
<name>A0A1M5MT67_9FIRM</name>
<evidence type="ECO:0000256" key="9">
    <source>
        <dbReference type="ARBA" id="ARBA00052017"/>
    </source>
</evidence>
<dbReference type="Gene3D" id="3.90.950.10">
    <property type="match status" value="1"/>
</dbReference>
<accession>A0A1M5MT67</accession>
<comment type="function">
    <text evidence="10">Pyrophosphatase that catalyzes the hydrolysis of nucleoside triphosphates to their monophosphate derivatives, with a high preference for the non-canonical purine nucleotides XTP (xanthosine triphosphate), dITP (deoxyinosine triphosphate) and ITP. Seems to function as a house-cleaning enzyme that removes non-canonical purine nucleotides from the nucleotide pool, thus preventing their incorporation into DNA/RNA and avoiding chromosomal lesions.</text>
</comment>
<evidence type="ECO:0000313" key="13">
    <source>
        <dbReference type="Proteomes" id="UP000242329"/>
    </source>
</evidence>
<gene>
    <name evidence="12" type="ORF">SAMN02745221_01006</name>
</gene>
<dbReference type="NCBIfam" id="NF011397">
    <property type="entry name" value="PRK14822.1"/>
    <property type="match status" value="1"/>
</dbReference>
<dbReference type="GO" id="GO:0000166">
    <property type="term" value="F:nucleotide binding"/>
    <property type="evidence" value="ECO:0007669"/>
    <property type="project" value="UniProtKB-KW"/>
</dbReference>
<proteinExistence type="inferred from homology"/>
<keyword evidence="5 10" id="KW-0378">Hydrolase</keyword>
<evidence type="ECO:0000256" key="7">
    <source>
        <dbReference type="ARBA" id="ARBA00023080"/>
    </source>
</evidence>
<evidence type="ECO:0000313" key="12">
    <source>
        <dbReference type="EMBL" id="SHG80431.1"/>
    </source>
</evidence>
<feature type="binding site" evidence="10">
    <location>
        <position position="67"/>
    </location>
    <ligand>
        <name>substrate</name>
    </ligand>
</feature>
<keyword evidence="4 10" id="KW-0547">Nucleotide-binding</keyword>
<dbReference type="GO" id="GO:0009117">
    <property type="term" value="P:nucleotide metabolic process"/>
    <property type="evidence" value="ECO:0007669"/>
    <property type="project" value="UniProtKB-KW"/>
</dbReference>
<dbReference type="NCBIfam" id="TIGR00042">
    <property type="entry name" value="RdgB/HAM1 family non-canonical purine NTP pyrophosphatase"/>
    <property type="match status" value="1"/>
</dbReference>
<evidence type="ECO:0000256" key="4">
    <source>
        <dbReference type="ARBA" id="ARBA00022741"/>
    </source>
</evidence>
<feature type="binding site" evidence="10">
    <location>
        <position position="66"/>
    </location>
    <ligand>
        <name>Mg(2+)</name>
        <dbReference type="ChEBI" id="CHEBI:18420"/>
    </ligand>
</feature>
<evidence type="ECO:0000256" key="10">
    <source>
        <dbReference type="HAMAP-Rule" id="MF_01405"/>
    </source>
</evidence>
<comment type="similarity">
    <text evidence="1 10 11">Belongs to the HAM1 NTPase family.</text>
</comment>
<comment type="catalytic activity">
    <reaction evidence="8 10">
        <text>dITP + H2O = dIMP + diphosphate + H(+)</text>
        <dbReference type="Rhea" id="RHEA:28342"/>
        <dbReference type="ChEBI" id="CHEBI:15377"/>
        <dbReference type="ChEBI" id="CHEBI:15378"/>
        <dbReference type="ChEBI" id="CHEBI:33019"/>
        <dbReference type="ChEBI" id="CHEBI:61194"/>
        <dbReference type="ChEBI" id="CHEBI:61382"/>
        <dbReference type="EC" id="3.6.1.66"/>
    </reaction>
</comment>
<reference evidence="13" key="1">
    <citation type="submission" date="2016-11" db="EMBL/GenBank/DDBJ databases">
        <authorList>
            <person name="Varghese N."/>
            <person name="Submissions S."/>
        </authorList>
    </citation>
    <scope>NUCLEOTIDE SEQUENCE [LARGE SCALE GENOMIC DNA]</scope>
    <source>
        <strain evidence="13">DSM 11003</strain>
    </source>
</reference>
<dbReference type="GO" id="GO:0036220">
    <property type="term" value="F:ITP diphosphatase activity"/>
    <property type="evidence" value="ECO:0007669"/>
    <property type="project" value="UniProtKB-UniRule"/>
</dbReference>
<dbReference type="Pfam" id="PF01725">
    <property type="entry name" value="Ham1p_like"/>
    <property type="match status" value="1"/>
</dbReference>
<organism evidence="12 13">
    <name type="scientific">Thermosyntropha lipolytica DSM 11003</name>
    <dbReference type="NCBI Taxonomy" id="1123382"/>
    <lineage>
        <taxon>Bacteria</taxon>
        <taxon>Bacillati</taxon>
        <taxon>Bacillota</taxon>
        <taxon>Clostridia</taxon>
        <taxon>Eubacteriales</taxon>
        <taxon>Syntrophomonadaceae</taxon>
        <taxon>Thermosyntropha</taxon>
    </lineage>
</organism>
<evidence type="ECO:0000256" key="1">
    <source>
        <dbReference type="ARBA" id="ARBA00008023"/>
    </source>
</evidence>
<comment type="catalytic activity">
    <reaction evidence="10">
        <text>ITP + H2O = IMP + diphosphate + H(+)</text>
        <dbReference type="Rhea" id="RHEA:29399"/>
        <dbReference type="ChEBI" id="CHEBI:15377"/>
        <dbReference type="ChEBI" id="CHEBI:15378"/>
        <dbReference type="ChEBI" id="CHEBI:33019"/>
        <dbReference type="ChEBI" id="CHEBI:58053"/>
        <dbReference type="ChEBI" id="CHEBI:61402"/>
        <dbReference type="EC" id="3.6.1.66"/>
    </reaction>
</comment>
<dbReference type="CDD" id="cd00515">
    <property type="entry name" value="HAM1"/>
    <property type="match status" value="1"/>
</dbReference>
<feature type="binding site" evidence="10">
    <location>
        <begin position="3"/>
        <end position="8"/>
    </location>
    <ligand>
        <name>substrate</name>
    </ligand>
</feature>
<dbReference type="SUPFAM" id="SSF52972">
    <property type="entry name" value="ITPase-like"/>
    <property type="match status" value="1"/>
</dbReference>
<dbReference type="Proteomes" id="UP000242329">
    <property type="component" value="Unassembled WGS sequence"/>
</dbReference>